<protein>
    <submittedName>
        <fullName evidence="1">Uncharacterized protein</fullName>
    </submittedName>
</protein>
<dbReference type="RefSeq" id="WP_176238694.1">
    <property type="nucleotide sequence ID" value="NZ_AP024412.1"/>
</dbReference>
<accession>A0A7U9XUR6</accession>
<dbReference type="AlphaFoldDB" id="A0A7U9XUR6"/>
<sequence length="77" mass="8605">MKKLVKVTLIIVVLVMGLAFGLSMSNNSQKDISLDFENSGQPEWYEVVELRASKRNFDSVQGFKNSGLPETIEVQSL</sequence>
<dbReference type="KEGG" id="manr:MPAN_007560"/>
<dbReference type="EMBL" id="AP024412">
    <property type="protein sequence ID" value="BCR35863.1"/>
    <property type="molecule type" value="Genomic_DNA"/>
</dbReference>
<name>A0A7U9XUR6_9MOLU</name>
<proteinExistence type="predicted"/>
<reference evidence="1" key="1">
    <citation type="submission" date="2021-01" db="EMBL/GenBank/DDBJ databases">
        <title>Draft genome sequence of Acholeplasmataceae bacterium strain Mahy22.</title>
        <authorList>
            <person name="Watanabe M."/>
            <person name="Kojima H."/>
            <person name="Fukui M."/>
        </authorList>
    </citation>
    <scope>NUCLEOTIDE SEQUENCE</scope>
    <source>
        <strain evidence="1">Mahy22</strain>
    </source>
</reference>
<gene>
    <name evidence="1" type="ORF">MPAN_007560</name>
</gene>
<organism evidence="1 2">
    <name type="scientific">Mariniplasma anaerobium</name>
    <dbReference type="NCBI Taxonomy" id="2735436"/>
    <lineage>
        <taxon>Bacteria</taxon>
        <taxon>Bacillati</taxon>
        <taxon>Mycoplasmatota</taxon>
        <taxon>Mollicutes</taxon>
        <taxon>Acholeplasmatales</taxon>
        <taxon>Acholeplasmataceae</taxon>
        <taxon>Mariniplasma</taxon>
    </lineage>
</organism>
<keyword evidence="2" id="KW-1185">Reference proteome</keyword>
<dbReference type="Proteomes" id="UP000620133">
    <property type="component" value="Chromosome"/>
</dbReference>
<evidence type="ECO:0000313" key="1">
    <source>
        <dbReference type="EMBL" id="BCR35863.1"/>
    </source>
</evidence>
<evidence type="ECO:0000313" key="2">
    <source>
        <dbReference type="Proteomes" id="UP000620133"/>
    </source>
</evidence>